<sequence length="128" mass="13661">MRLNHIKSFYAFLLCFCSKRNEERGGWPWPTNCRGGRPRPKTLARQPTGKGQLSAASRPQAWLALAGASPAGVGTACGEAAKGRMPAVRPQGVAPRPGLPLVRAVASRGSACTRRHCPLARCRSRAAT</sequence>
<evidence type="ECO:0000313" key="3">
    <source>
        <dbReference type="Proteomes" id="UP000287651"/>
    </source>
</evidence>
<proteinExistence type="predicted"/>
<dbReference type="EMBL" id="AMZH03040874">
    <property type="protein sequence ID" value="RRT31356.1"/>
    <property type="molecule type" value="Genomic_DNA"/>
</dbReference>
<dbReference type="Proteomes" id="UP000287651">
    <property type="component" value="Unassembled WGS sequence"/>
</dbReference>
<evidence type="ECO:0000313" key="2">
    <source>
        <dbReference type="EMBL" id="RRT31356.1"/>
    </source>
</evidence>
<evidence type="ECO:0000256" key="1">
    <source>
        <dbReference type="SAM" id="MobiDB-lite"/>
    </source>
</evidence>
<dbReference type="AlphaFoldDB" id="A0A426WVU0"/>
<comment type="caution">
    <text evidence="2">The sequence shown here is derived from an EMBL/GenBank/DDBJ whole genome shotgun (WGS) entry which is preliminary data.</text>
</comment>
<protein>
    <submittedName>
        <fullName evidence="2">Uncharacterized protein</fullName>
    </submittedName>
</protein>
<reference evidence="2 3" key="1">
    <citation type="journal article" date="2014" name="Agronomy (Basel)">
        <title>A Draft Genome Sequence for Ensete ventricosum, the Drought-Tolerant Tree Against Hunger.</title>
        <authorList>
            <person name="Harrison J."/>
            <person name="Moore K.A."/>
            <person name="Paszkiewicz K."/>
            <person name="Jones T."/>
            <person name="Grant M."/>
            <person name="Ambacheew D."/>
            <person name="Muzemil S."/>
            <person name="Studholme D.J."/>
        </authorList>
    </citation>
    <scope>NUCLEOTIDE SEQUENCE [LARGE SCALE GENOMIC DNA]</scope>
</reference>
<accession>A0A426WVU0</accession>
<feature type="region of interest" description="Disordered" evidence="1">
    <location>
        <begin position="27"/>
        <end position="56"/>
    </location>
</feature>
<gene>
    <name evidence="2" type="ORF">B296_00045210</name>
</gene>
<name>A0A426WVU0_ENSVE</name>
<organism evidence="2 3">
    <name type="scientific">Ensete ventricosum</name>
    <name type="common">Abyssinian banana</name>
    <name type="synonym">Musa ensete</name>
    <dbReference type="NCBI Taxonomy" id="4639"/>
    <lineage>
        <taxon>Eukaryota</taxon>
        <taxon>Viridiplantae</taxon>
        <taxon>Streptophyta</taxon>
        <taxon>Embryophyta</taxon>
        <taxon>Tracheophyta</taxon>
        <taxon>Spermatophyta</taxon>
        <taxon>Magnoliopsida</taxon>
        <taxon>Liliopsida</taxon>
        <taxon>Zingiberales</taxon>
        <taxon>Musaceae</taxon>
        <taxon>Ensete</taxon>
    </lineage>
</organism>